<evidence type="ECO:0000313" key="6">
    <source>
        <dbReference type="Proteomes" id="UP000019024"/>
    </source>
</evidence>
<dbReference type="OrthoDB" id="183514at2157"/>
<keyword evidence="5" id="KW-0614">Plasmid</keyword>
<evidence type="ECO:0000256" key="3">
    <source>
        <dbReference type="ARBA" id="ARBA00023163"/>
    </source>
</evidence>
<dbReference type="AlphaFoldDB" id="W0JVY6"/>
<dbReference type="HOGENOM" id="CLU_091233_5_4_2"/>
<keyword evidence="1" id="KW-0805">Transcription regulation</keyword>
<dbReference type="eggNOG" id="arCOG01580">
    <property type="taxonomic scope" value="Archaea"/>
</dbReference>
<dbReference type="Proteomes" id="UP000019024">
    <property type="component" value="Plasmid unnamed"/>
</dbReference>
<feature type="domain" description="HTH asnC-type" evidence="4">
    <location>
        <begin position="1"/>
        <end position="62"/>
    </location>
</feature>
<proteinExistence type="predicted"/>
<dbReference type="InterPro" id="IPR019887">
    <property type="entry name" value="Tscrpt_reg_AsnC/Lrp_C"/>
</dbReference>
<accession>W0JVY6</accession>
<dbReference type="InterPro" id="IPR019888">
    <property type="entry name" value="Tscrpt_reg_AsnC-like"/>
</dbReference>
<dbReference type="PROSITE" id="PS50956">
    <property type="entry name" value="HTH_ASNC_2"/>
    <property type="match status" value="1"/>
</dbReference>
<organism evidence="5 6">
    <name type="scientific">Halostagnicola larsenii XH-48</name>
    <dbReference type="NCBI Taxonomy" id="797299"/>
    <lineage>
        <taxon>Archaea</taxon>
        <taxon>Methanobacteriati</taxon>
        <taxon>Methanobacteriota</taxon>
        <taxon>Stenosarchaea group</taxon>
        <taxon>Halobacteria</taxon>
        <taxon>Halobacteriales</taxon>
        <taxon>Natrialbaceae</taxon>
        <taxon>Halostagnicola</taxon>
    </lineage>
</organism>
<gene>
    <name evidence="5" type="ORF">HALLA_02300</name>
</gene>
<keyword evidence="6" id="KW-1185">Reference proteome</keyword>
<dbReference type="PANTHER" id="PTHR30154:SF34">
    <property type="entry name" value="TRANSCRIPTIONAL REGULATOR AZLB"/>
    <property type="match status" value="1"/>
</dbReference>
<dbReference type="SUPFAM" id="SSF54909">
    <property type="entry name" value="Dimeric alpha+beta barrel"/>
    <property type="match status" value="1"/>
</dbReference>
<dbReference type="InterPro" id="IPR036388">
    <property type="entry name" value="WH-like_DNA-bd_sf"/>
</dbReference>
<dbReference type="GO" id="GO:0043200">
    <property type="term" value="P:response to amino acid"/>
    <property type="evidence" value="ECO:0007669"/>
    <property type="project" value="TreeGrafter"/>
</dbReference>
<dbReference type="RefSeq" id="WP_049954165.1">
    <property type="nucleotide sequence ID" value="NZ_CP007056.1"/>
</dbReference>
<dbReference type="GeneID" id="25146649"/>
<dbReference type="InterPro" id="IPR011008">
    <property type="entry name" value="Dimeric_a/b-barrel"/>
</dbReference>
<dbReference type="Gene3D" id="1.10.10.10">
    <property type="entry name" value="Winged helix-like DNA-binding domain superfamily/Winged helix DNA-binding domain"/>
    <property type="match status" value="1"/>
</dbReference>
<dbReference type="InterPro" id="IPR036390">
    <property type="entry name" value="WH_DNA-bd_sf"/>
</dbReference>
<evidence type="ECO:0000256" key="1">
    <source>
        <dbReference type="ARBA" id="ARBA00023015"/>
    </source>
</evidence>
<dbReference type="InterPro" id="IPR011991">
    <property type="entry name" value="ArsR-like_HTH"/>
</dbReference>
<dbReference type="GO" id="GO:0005829">
    <property type="term" value="C:cytosol"/>
    <property type="evidence" value="ECO:0007669"/>
    <property type="project" value="TreeGrafter"/>
</dbReference>
<dbReference type="InterPro" id="IPR000485">
    <property type="entry name" value="AsnC-type_HTH_dom"/>
</dbReference>
<evidence type="ECO:0000313" key="5">
    <source>
        <dbReference type="EMBL" id="AHG01228.1"/>
    </source>
</evidence>
<dbReference type="Gene3D" id="3.30.70.920">
    <property type="match status" value="1"/>
</dbReference>
<protein>
    <submittedName>
        <fullName evidence="5">Transcriptional regulator</fullName>
    </submittedName>
</protein>
<dbReference type="SUPFAM" id="SSF46785">
    <property type="entry name" value="Winged helix' DNA-binding domain"/>
    <property type="match status" value="1"/>
</dbReference>
<geneLocation type="plasmid" evidence="5">
    <name>unnamed</name>
</geneLocation>
<dbReference type="GO" id="GO:0043565">
    <property type="term" value="F:sequence-specific DNA binding"/>
    <property type="evidence" value="ECO:0007669"/>
    <property type="project" value="InterPro"/>
</dbReference>
<reference evidence="5 6" key="1">
    <citation type="submission" date="2014-01" db="EMBL/GenBank/DDBJ databases">
        <authorList>
            <consortium name="DOE Joint Genome Institute"/>
            <person name="Anderson I."/>
            <person name="Huntemann M."/>
            <person name="Han J."/>
            <person name="Chen A."/>
            <person name="Kyrpides N."/>
            <person name="Mavromatis K."/>
            <person name="Markowitz V."/>
            <person name="Palaniappan K."/>
            <person name="Ivanova N."/>
            <person name="Schaumberg A."/>
            <person name="Pati A."/>
            <person name="Liolios K."/>
            <person name="Nordberg H.P."/>
            <person name="Cantor M.N."/>
            <person name="Hua S.X."/>
            <person name="Woyke T."/>
        </authorList>
    </citation>
    <scope>NUCLEOTIDE SEQUENCE [LARGE SCALE GENOMIC DNA]</scope>
    <source>
        <strain evidence="5 6">XH-48</strain>
        <plasmid evidence="6">1</plasmid>
    </source>
</reference>
<dbReference type="Pfam" id="PF13412">
    <property type="entry name" value="HTH_24"/>
    <property type="match status" value="1"/>
</dbReference>
<keyword evidence="2" id="KW-0238">DNA-binding</keyword>
<evidence type="ECO:0000259" key="4">
    <source>
        <dbReference type="PROSITE" id="PS50956"/>
    </source>
</evidence>
<dbReference type="PANTHER" id="PTHR30154">
    <property type="entry name" value="LEUCINE-RESPONSIVE REGULATORY PROTEIN"/>
    <property type="match status" value="1"/>
</dbReference>
<dbReference type="CDD" id="cd00090">
    <property type="entry name" value="HTH_ARSR"/>
    <property type="match status" value="1"/>
</dbReference>
<evidence type="ECO:0000256" key="2">
    <source>
        <dbReference type="ARBA" id="ARBA00023125"/>
    </source>
</evidence>
<dbReference type="KEGG" id="hlr:HALLA_02300"/>
<dbReference type="SMART" id="SM00344">
    <property type="entry name" value="HTH_ASNC"/>
    <property type="match status" value="1"/>
</dbReference>
<keyword evidence="3" id="KW-0804">Transcription</keyword>
<sequence>MDERDAQILIAISELETSSSERISEETDIPTSTVHYRIQKLREQGIIKNDLYEFDLAAAGLEITVISEVIAVYDEEYHNRVGEQIGAVEGVKQVFFTMGDVDFVVISRLTDRDMVERMFSQFEAIDGIQRTMSNFVISTIKDDYDSFAGYEVETLRDADDVTE</sequence>
<name>W0JVY6_9EURY</name>
<dbReference type="EMBL" id="CP007056">
    <property type="protein sequence ID" value="AHG01228.1"/>
    <property type="molecule type" value="Genomic_DNA"/>
</dbReference>
<dbReference type="Pfam" id="PF01037">
    <property type="entry name" value="AsnC_trans_reg"/>
    <property type="match status" value="1"/>
</dbReference>